<evidence type="ECO:0000313" key="2">
    <source>
        <dbReference type="EMBL" id="KAB7507005.1"/>
    </source>
</evidence>
<dbReference type="OrthoDB" id="539213at2759"/>
<evidence type="ECO:0000313" key="3">
    <source>
        <dbReference type="Proteomes" id="UP000326759"/>
    </source>
</evidence>
<proteinExistence type="predicted"/>
<evidence type="ECO:0000256" key="1">
    <source>
        <dbReference type="PROSITE-ProRule" id="PRU00023"/>
    </source>
</evidence>
<gene>
    <name evidence="2" type="primary">anks6</name>
    <name evidence="2" type="ORF">Anas_03365</name>
</gene>
<dbReference type="InterPro" id="IPR036770">
    <property type="entry name" value="Ankyrin_rpt-contain_sf"/>
</dbReference>
<dbReference type="EMBL" id="SEYY01000542">
    <property type="protein sequence ID" value="KAB7507005.1"/>
    <property type="molecule type" value="Genomic_DNA"/>
</dbReference>
<organism evidence="2 3">
    <name type="scientific">Armadillidium nasatum</name>
    <dbReference type="NCBI Taxonomy" id="96803"/>
    <lineage>
        <taxon>Eukaryota</taxon>
        <taxon>Metazoa</taxon>
        <taxon>Ecdysozoa</taxon>
        <taxon>Arthropoda</taxon>
        <taxon>Crustacea</taxon>
        <taxon>Multicrustacea</taxon>
        <taxon>Malacostraca</taxon>
        <taxon>Eumalacostraca</taxon>
        <taxon>Peracarida</taxon>
        <taxon>Isopoda</taxon>
        <taxon>Oniscidea</taxon>
        <taxon>Crinocheta</taxon>
        <taxon>Armadillidiidae</taxon>
        <taxon>Armadillidium</taxon>
    </lineage>
</organism>
<keyword evidence="1" id="KW-0040">ANK repeat</keyword>
<dbReference type="Proteomes" id="UP000326759">
    <property type="component" value="Unassembled WGS sequence"/>
</dbReference>
<dbReference type="SMART" id="SM00248">
    <property type="entry name" value="ANK"/>
    <property type="match status" value="2"/>
</dbReference>
<dbReference type="Gene3D" id="1.25.40.20">
    <property type="entry name" value="Ankyrin repeat-containing domain"/>
    <property type="match status" value="1"/>
</dbReference>
<dbReference type="PROSITE" id="PS50297">
    <property type="entry name" value="ANK_REP_REGION"/>
    <property type="match status" value="1"/>
</dbReference>
<reference evidence="2 3" key="1">
    <citation type="journal article" date="2019" name="PLoS Biol.">
        <title>Sex chromosomes control vertical transmission of feminizing Wolbachia symbionts in an isopod.</title>
        <authorList>
            <person name="Becking T."/>
            <person name="Chebbi M.A."/>
            <person name="Giraud I."/>
            <person name="Moumen B."/>
            <person name="Laverre T."/>
            <person name="Caubet Y."/>
            <person name="Peccoud J."/>
            <person name="Gilbert C."/>
            <person name="Cordaux R."/>
        </authorList>
    </citation>
    <scope>NUCLEOTIDE SEQUENCE [LARGE SCALE GENOMIC DNA]</scope>
    <source>
        <strain evidence="2">ANa2</strain>
        <tissue evidence="2">Whole body excluding digestive tract and cuticle</tissue>
    </source>
</reference>
<protein>
    <submittedName>
        <fullName evidence="2">Ankyrin repeat and SAM domain-containing protein 6</fullName>
    </submittedName>
</protein>
<feature type="repeat" description="ANK" evidence="1">
    <location>
        <begin position="53"/>
        <end position="85"/>
    </location>
</feature>
<dbReference type="InterPro" id="IPR002110">
    <property type="entry name" value="Ankyrin_rpt"/>
</dbReference>
<keyword evidence="3" id="KW-1185">Reference proteome</keyword>
<dbReference type="SUPFAM" id="SSF48403">
    <property type="entry name" value="Ankyrin repeat"/>
    <property type="match status" value="1"/>
</dbReference>
<comment type="caution">
    <text evidence="2">The sequence shown here is derived from an EMBL/GenBank/DDBJ whole genome shotgun (WGS) entry which is preliminary data.</text>
</comment>
<dbReference type="PROSITE" id="PS50088">
    <property type="entry name" value="ANK_REPEAT"/>
    <property type="match status" value="1"/>
</dbReference>
<dbReference type="AlphaFoldDB" id="A0A5N5TLF6"/>
<name>A0A5N5TLF6_9CRUS</name>
<accession>A0A5N5TLF6</accession>
<sequence length="183" mass="21336">MQSRRVIELVTFRIDFYWFKLKVLHLKSSVKEKLEFEYLFHRNPEAARLPLSLGITPLMLASMFDFVDVVDLLLSYDVDVNSVDHVKGWTPFIYSVFYGNSKVALRLHEFGADIHARAFDGVSAFDFLPKLNDDRIEEIFYKESQVGSGKECTKVGDGPEVEYQDDVFEEFDNLHISDMKRFF</sequence>
<dbReference type="Pfam" id="PF12796">
    <property type="entry name" value="Ank_2"/>
    <property type="match status" value="1"/>
</dbReference>